<evidence type="ECO:0000313" key="1">
    <source>
        <dbReference type="EMBL" id="KAF5326389.1"/>
    </source>
</evidence>
<proteinExistence type="predicted"/>
<dbReference type="EMBL" id="JAACJK010000163">
    <property type="protein sequence ID" value="KAF5326389.1"/>
    <property type="molecule type" value="Genomic_DNA"/>
</dbReference>
<organism evidence="1 2">
    <name type="scientific">Ephemerocybe angulata</name>
    <dbReference type="NCBI Taxonomy" id="980116"/>
    <lineage>
        <taxon>Eukaryota</taxon>
        <taxon>Fungi</taxon>
        <taxon>Dikarya</taxon>
        <taxon>Basidiomycota</taxon>
        <taxon>Agaricomycotina</taxon>
        <taxon>Agaricomycetes</taxon>
        <taxon>Agaricomycetidae</taxon>
        <taxon>Agaricales</taxon>
        <taxon>Agaricineae</taxon>
        <taxon>Psathyrellaceae</taxon>
        <taxon>Ephemerocybe</taxon>
    </lineage>
</organism>
<dbReference type="Proteomes" id="UP000541558">
    <property type="component" value="Unassembled WGS sequence"/>
</dbReference>
<dbReference type="OrthoDB" id="3365698at2759"/>
<dbReference type="InterPro" id="IPR032675">
    <property type="entry name" value="LRR_dom_sf"/>
</dbReference>
<reference evidence="1 2" key="1">
    <citation type="journal article" date="2020" name="ISME J.">
        <title>Uncovering the hidden diversity of litter-decomposition mechanisms in mushroom-forming fungi.</title>
        <authorList>
            <person name="Floudas D."/>
            <person name="Bentzer J."/>
            <person name="Ahren D."/>
            <person name="Johansson T."/>
            <person name="Persson P."/>
            <person name="Tunlid A."/>
        </authorList>
    </citation>
    <scope>NUCLEOTIDE SEQUENCE [LARGE SCALE GENOMIC DNA]</scope>
    <source>
        <strain evidence="1 2">CBS 175.51</strain>
    </source>
</reference>
<sequence length="554" mass="62152">MSAPKLQQDLDCKIARLEQDLIVLKRRRNALSPISQLPSELLRKIFYLSLHFLQADRNSRTKILPEDTRLSISHVDHHWRTAVLESPELWSEIHVRNTTKVEYLAIARNNSKMQPLYVDGYDINLTGAGGVRHILQTEPHRIKSVTLHAPIEVMRSLLPDLKVSCEAIEFLELNGSAVQAHVDLTQHDTFFNFPKLRHLRVTFWDTLLIPSSFHPPSLVRLEIYFHRSSANHITRSTFAALRTVASTLEILGLRFQSSASSQDILNSIGRLPIHMPRLDMASFLSNSPGILPELLSLFHVPPSFRSVSLIAQGSAANANEFQAITSALQRSYASIYSPNVLIVRQGPPPITPSSDAIEVLIKHRAGVTLKHCISAFLIPSRGRQPIFSSDDDHALPISFPSSKGWLFGTLRDVNVEADLPVAFWRAFAYIPTLSTIKYRVTRPDDGFHRALEEIVVGEGPLEGDEEVFPSLTAVCPTFRGTSIEWDEDYARGLAVLLGRAWARSGVSSPPLALLEFRGCSSNRLDDGTVRSFRSVVRGVAVWNDQRWDFRETSQ</sequence>
<keyword evidence="2" id="KW-1185">Reference proteome</keyword>
<protein>
    <recommendedName>
        <fullName evidence="3">F-box domain-containing protein</fullName>
    </recommendedName>
</protein>
<evidence type="ECO:0008006" key="3">
    <source>
        <dbReference type="Google" id="ProtNLM"/>
    </source>
</evidence>
<gene>
    <name evidence="1" type="ORF">D9611_000634</name>
</gene>
<dbReference type="Gene3D" id="3.80.10.10">
    <property type="entry name" value="Ribonuclease Inhibitor"/>
    <property type="match status" value="1"/>
</dbReference>
<name>A0A8H5BMY5_9AGAR</name>
<accession>A0A8H5BMY5</accession>
<dbReference type="AlphaFoldDB" id="A0A8H5BMY5"/>
<evidence type="ECO:0000313" key="2">
    <source>
        <dbReference type="Proteomes" id="UP000541558"/>
    </source>
</evidence>
<comment type="caution">
    <text evidence="1">The sequence shown here is derived from an EMBL/GenBank/DDBJ whole genome shotgun (WGS) entry which is preliminary data.</text>
</comment>